<dbReference type="Proteomes" id="UP000322000">
    <property type="component" value="Chromosome 12"/>
</dbReference>
<dbReference type="InterPro" id="IPR012132">
    <property type="entry name" value="GMC_OxRdtase"/>
</dbReference>
<dbReference type="AlphaFoldDB" id="A0A7E5W4U1"/>
<dbReference type="InterPro" id="IPR007867">
    <property type="entry name" value="GMC_OxRtase_C"/>
</dbReference>
<accession>A0A7E5W4U1</accession>
<dbReference type="Pfam" id="PF00732">
    <property type="entry name" value="GMC_oxred_N"/>
    <property type="match status" value="1"/>
</dbReference>
<dbReference type="GO" id="GO:0050660">
    <property type="term" value="F:flavin adenine dinucleotide binding"/>
    <property type="evidence" value="ECO:0007669"/>
    <property type="project" value="InterPro"/>
</dbReference>
<dbReference type="PROSITE" id="PS00624">
    <property type="entry name" value="GMC_OXRED_2"/>
    <property type="match status" value="1"/>
</dbReference>
<dbReference type="SUPFAM" id="SSF54373">
    <property type="entry name" value="FAD-linked reductases, C-terminal domain"/>
    <property type="match status" value="1"/>
</dbReference>
<dbReference type="InterPro" id="IPR036188">
    <property type="entry name" value="FAD/NAD-bd_sf"/>
</dbReference>
<evidence type="ECO:0000256" key="1">
    <source>
        <dbReference type="ARBA" id="ARBA00010790"/>
    </source>
</evidence>
<dbReference type="RefSeq" id="XP_026735683.1">
    <property type="nucleotide sequence ID" value="XM_026879882.1"/>
</dbReference>
<evidence type="ECO:0000259" key="2">
    <source>
        <dbReference type="PROSITE" id="PS00624"/>
    </source>
</evidence>
<dbReference type="GeneID" id="113499405"/>
<evidence type="ECO:0000313" key="3">
    <source>
        <dbReference type="Proteomes" id="UP000322000"/>
    </source>
</evidence>
<feature type="domain" description="Glucose-methanol-choline oxidoreductase N-terminal" evidence="2">
    <location>
        <begin position="480"/>
        <end position="494"/>
    </location>
</feature>
<evidence type="ECO:0000313" key="4">
    <source>
        <dbReference type="RefSeq" id="XP_026735683.1"/>
    </source>
</evidence>
<name>A0A7E5W4U1_TRINI</name>
<dbReference type="SUPFAM" id="SSF51905">
    <property type="entry name" value="FAD/NAD(P)-binding domain"/>
    <property type="match status" value="1"/>
</dbReference>
<dbReference type="Gene3D" id="3.50.50.60">
    <property type="entry name" value="FAD/NAD(P)-binding domain"/>
    <property type="match status" value="1"/>
</dbReference>
<sequence length="788" mass="88933">MSGQTWTPPNIAEICPEQNAPLTQCSPTGYMFLALITQIYGGTSNKNKEYVDFPWQYPSGLSGFPGSSAQNYGPQYPEEPVKPKLIEPVLPAVRGDFASKKFGPISTATRVHSHGPGYSRGLSETSSYYHRPTFDFEKFDKTFEKNYEKTDPFRFHNEYSKPDQFRLDKEFNRPLPKHPIVDYDFSFGKRTMFEPVGASSEKVTVREERKTGSKSRKKRESVERYDFVVVGAGSAGCVVANRLSEVKQWKVLLIEAGPEEPDVTSVPAFAPVLGRSSIDWMYRTQPEEMTCRAQRGQTCAWLSGRVMGGSSSINYAVYMRGNKRDYDEWAELGNEGWSYEEVLPYFKKSEDNQNMEGHDSVYHGTDGPLNVERFAYSDINVMMIVKAFYEKGLPLVDFNGKTQIGTMTTQTTTKNGRRVSTNDAFIRPIKNHRPNLVIITEAQVTKIMIDESKNAYGVRYVKSGVLYEVYANKEIIISAGALNSPKLLMLSGIGPREDLEHLKIPVIMDLKVGRNLQDHATAEAVLIGLTNETSTLVSGKELLKAVKDFKVVRTGSEPLSAPGPLHVTAFYRTAYAGKDETVPDIQYHFDGRNQKDFYADPTTYLATSIFPFSYYDSINVRPILLRPESRGYITLNKTHPVFGQPLIYPRFFTKQKDLDTLVAALKFATKLENTKAFKENGVKFIRKQVEACSQYVWGSYKYFSCILTSYTGTIYHPAGTCKMGPHYDNSAVVDPRLRVYGIDNLRVADASIMPNIVRGNTNAPCIMIGEKVSDMIKEDWNFEDYTNY</sequence>
<comment type="similarity">
    <text evidence="1">Belongs to the GMC oxidoreductase family.</text>
</comment>
<keyword evidence="3" id="KW-1185">Reference proteome</keyword>
<organism evidence="3 4">
    <name type="scientific">Trichoplusia ni</name>
    <name type="common">Cabbage looper</name>
    <dbReference type="NCBI Taxonomy" id="7111"/>
    <lineage>
        <taxon>Eukaryota</taxon>
        <taxon>Metazoa</taxon>
        <taxon>Ecdysozoa</taxon>
        <taxon>Arthropoda</taxon>
        <taxon>Hexapoda</taxon>
        <taxon>Insecta</taxon>
        <taxon>Pterygota</taxon>
        <taxon>Neoptera</taxon>
        <taxon>Endopterygota</taxon>
        <taxon>Lepidoptera</taxon>
        <taxon>Glossata</taxon>
        <taxon>Ditrysia</taxon>
        <taxon>Noctuoidea</taxon>
        <taxon>Noctuidae</taxon>
        <taxon>Plusiinae</taxon>
        <taxon>Trichoplusia</taxon>
    </lineage>
</organism>
<dbReference type="InterPro" id="IPR000172">
    <property type="entry name" value="GMC_OxRdtase_N"/>
</dbReference>
<dbReference type="GO" id="GO:0016614">
    <property type="term" value="F:oxidoreductase activity, acting on CH-OH group of donors"/>
    <property type="evidence" value="ECO:0007669"/>
    <property type="project" value="InterPro"/>
</dbReference>
<proteinExistence type="inferred from homology"/>
<dbReference type="OrthoDB" id="269227at2759"/>
<dbReference type="PANTHER" id="PTHR11552:SF154">
    <property type="entry name" value="FI04917P"/>
    <property type="match status" value="1"/>
</dbReference>
<dbReference type="InParanoid" id="A0A7E5W4U1"/>
<gene>
    <name evidence="4" type="primary">LOC113499405</name>
</gene>
<dbReference type="Gene3D" id="3.30.560.10">
    <property type="entry name" value="Glucose Oxidase, domain 3"/>
    <property type="match status" value="1"/>
</dbReference>
<protein>
    <submittedName>
        <fullName evidence="4">Glucose dehydrogenase [FAD, quinone]-like</fullName>
    </submittedName>
</protein>
<dbReference type="Pfam" id="PF05199">
    <property type="entry name" value="GMC_oxred_C"/>
    <property type="match status" value="1"/>
</dbReference>
<dbReference type="KEGG" id="tnl:113499405"/>
<dbReference type="PANTHER" id="PTHR11552">
    <property type="entry name" value="GLUCOSE-METHANOL-CHOLINE GMC OXIDOREDUCTASE"/>
    <property type="match status" value="1"/>
</dbReference>
<reference evidence="4" key="1">
    <citation type="submission" date="2025-08" db="UniProtKB">
        <authorList>
            <consortium name="RefSeq"/>
        </authorList>
    </citation>
    <scope>IDENTIFICATION</scope>
</reference>